<gene>
    <name evidence="3" type="ORF">METZ01_LOCUS213801</name>
</gene>
<sequence length="340" mass="37430">MSEAVAESKLTRKDFVSDQEVRWCPGCGDYAILAQMQKVLPELGIPRENIVFVSGIGCSSRFPYYMNTYGVHSIHGRAPTIATGIKSANPDLSVWVITGDGDGLSIGGNHLLHSLRRNVDLKILLFNNRIYGLTKGQYSPTSLQGHRTKSTPMGSIDYPLNPISVALSAEATFVARTQDTNTKHLSLVLQRVAEHKGAAFVEIYQNCVVLNPTAWDHTTNADVRDDNIVFLEEGKPLIFGKNLDKGIRMNGTEPEVALLDGDITEDELVVHQEGRENASYAYMLSRMEYPSMPLPFGVLRSVDKPSYTDMMFDQVEASVEAKGAGDLNSLFNAGDTWVVD</sequence>
<dbReference type="SUPFAM" id="SSF52518">
    <property type="entry name" value="Thiamin diphosphate-binding fold (THDP-binding)"/>
    <property type="match status" value="1"/>
</dbReference>
<dbReference type="GO" id="GO:0016625">
    <property type="term" value="F:oxidoreductase activity, acting on the aldehyde or oxo group of donors, iron-sulfur protein as acceptor"/>
    <property type="evidence" value="ECO:0007669"/>
    <property type="project" value="UniProtKB-ARBA"/>
</dbReference>
<dbReference type="PANTHER" id="PTHR48084">
    <property type="entry name" value="2-OXOGLUTARATE OXIDOREDUCTASE SUBUNIT KORB-RELATED"/>
    <property type="match status" value="1"/>
</dbReference>
<evidence type="ECO:0000313" key="3">
    <source>
        <dbReference type="EMBL" id="SVB60947.1"/>
    </source>
</evidence>
<name>A0A382FFP9_9ZZZZ</name>
<dbReference type="GO" id="GO:0030976">
    <property type="term" value="F:thiamine pyrophosphate binding"/>
    <property type="evidence" value="ECO:0007669"/>
    <property type="project" value="InterPro"/>
</dbReference>
<dbReference type="Gene3D" id="3.40.50.970">
    <property type="match status" value="1"/>
</dbReference>
<dbReference type="InterPro" id="IPR051457">
    <property type="entry name" value="2-oxoacid:Fd_oxidoreductase"/>
</dbReference>
<organism evidence="3">
    <name type="scientific">marine metagenome</name>
    <dbReference type="NCBI Taxonomy" id="408172"/>
    <lineage>
        <taxon>unclassified sequences</taxon>
        <taxon>metagenomes</taxon>
        <taxon>ecological metagenomes</taxon>
    </lineage>
</organism>
<dbReference type="InterPro" id="IPR011766">
    <property type="entry name" value="TPP_enzyme_TPP-bd"/>
</dbReference>
<proteinExistence type="predicted"/>
<dbReference type="AlphaFoldDB" id="A0A382FFP9"/>
<feature type="domain" description="Thiamine pyrophosphate enzyme TPP-binding" evidence="2">
    <location>
        <begin position="56"/>
        <end position="203"/>
    </location>
</feature>
<evidence type="ECO:0000259" key="2">
    <source>
        <dbReference type="Pfam" id="PF02775"/>
    </source>
</evidence>
<evidence type="ECO:0000256" key="1">
    <source>
        <dbReference type="ARBA" id="ARBA00023002"/>
    </source>
</evidence>
<accession>A0A382FFP9</accession>
<dbReference type="EMBL" id="UINC01049315">
    <property type="protein sequence ID" value="SVB60947.1"/>
    <property type="molecule type" value="Genomic_DNA"/>
</dbReference>
<keyword evidence="1" id="KW-0560">Oxidoreductase</keyword>
<dbReference type="InterPro" id="IPR029061">
    <property type="entry name" value="THDP-binding"/>
</dbReference>
<reference evidence="3" key="1">
    <citation type="submission" date="2018-05" db="EMBL/GenBank/DDBJ databases">
        <authorList>
            <person name="Lanie J.A."/>
            <person name="Ng W.-L."/>
            <person name="Kazmierczak K.M."/>
            <person name="Andrzejewski T.M."/>
            <person name="Davidsen T.M."/>
            <person name="Wayne K.J."/>
            <person name="Tettelin H."/>
            <person name="Glass J.I."/>
            <person name="Rusch D."/>
            <person name="Podicherti R."/>
            <person name="Tsui H.-C.T."/>
            <person name="Winkler M.E."/>
        </authorList>
    </citation>
    <scope>NUCLEOTIDE SEQUENCE</scope>
</reference>
<dbReference type="GO" id="GO:0045333">
    <property type="term" value="P:cellular respiration"/>
    <property type="evidence" value="ECO:0007669"/>
    <property type="project" value="UniProtKB-ARBA"/>
</dbReference>
<dbReference type="CDD" id="cd03375">
    <property type="entry name" value="TPP_OGFOR"/>
    <property type="match status" value="1"/>
</dbReference>
<dbReference type="PANTHER" id="PTHR48084:SF4">
    <property type="entry name" value="2-OXOGLUTARATE OXIDOREDUCTASE SUBUNIT KORB"/>
    <property type="match status" value="1"/>
</dbReference>
<protein>
    <recommendedName>
        <fullName evidence="2">Thiamine pyrophosphate enzyme TPP-binding domain-containing protein</fullName>
    </recommendedName>
</protein>
<dbReference type="Pfam" id="PF02775">
    <property type="entry name" value="TPP_enzyme_C"/>
    <property type="match status" value="1"/>
</dbReference>